<reference evidence="2" key="1">
    <citation type="submission" date="2023-10" db="EMBL/GenBank/DDBJ databases">
        <title>Genome assembly of Pristionchus species.</title>
        <authorList>
            <person name="Yoshida K."/>
            <person name="Sommer R.J."/>
        </authorList>
    </citation>
    <scope>NUCLEOTIDE SEQUENCE</scope>
    <source>
        <strain evidence="2">RS0144</strain>
    </source>
</reference>
<dbReference type="InterPro" id="IPR006149">
    <property type="entry name" value="EB_dom"/>
</dbReference>
<dbReference type="PANTHER" id="PTHR37157">
    <property type="entry name" value="PRION-LIKE-(Q/N-RICH) DOMAIN-BEARING PROTEIN 25"/>
    <property type="match status" value="1"/>
</dbReference>
<name>A0AAV5T9L1_9BILA</name>
<dbReference type="Proteomes" id="UP001432027">
    <property type="component" value="Unassembled WGS sequence"/>
</dbReference>
<dbReference type="PANTHER" id="PTHR37157:SF2">
    <property type="entry name" value="EB DOMAIN-CONTAINING PROTEIN-RELATED"/>
    <property type="match status" value="1"/>
</dbReference>
<dbReference type="SMART" id="SM00289">
    <property type="entry name" value="WR1"/>
    <property type="match status" value="12"/>
</dbReference>
<feature type="domain" description="EB" evidence="1">
    <location>
        <begin position="129"/>
        <end position="180"/>
    </location>
</feature>
<dbReference type="Pfam" id="PF01683">
    <property type="entry name" value="EB"/>
    <property type="match status" value="10"/>
</dbReference>
<feature type="domain" description="EB" evidence="1">
    <location>
        <begin position="68"/>
        <end position="119"/>
    </location>
</feature>
<evidence type="ECO:0000259" key="1">
    <source>
        <dbReference type="Pfam" id="PF01683"/>
    </source>
</evidence>
<evidence type="ECO:0000313" key="3">
    <source>
        <dbReference type="Proteomes" id="UP001432027"/>
    </source>
</evidence>
<feature type="domain" description="EB" evidence="1">
    <location>
        <begin position="188"/>
        <end position="240"/>
    </location>
</feature>
<feature type="domain" description="EB" evidence="1">
    <location>
        <begin position="249"/>
        <end position="304"/>
    </location>
</feature>
<evidence type="ECO:0000313" key="2">
    <source>
        <dbReference type="EMBL" id="GMS89503.1"/>
    </source>
</evidence>
<organism evidence="2 3">
    <name type="scientific">Pristionchus entomophagus</name>
    <dbReference type="NCBI Taxonomy" id="358040"/>
    <lineage>
        <taxon>Eukaryota</taxon>
        <taxon>Metazoa</taxon>
        <taxon>Ecdysozoa</taxon>
        <taxon>Nematoda</taxon>
        <taxon>Chromadorea</taxon>
        <taxon>Rhabditida</taxon>
        <taxon>Rhabditina</taxon>
        <taxon>Diplogasteromorpha</taxon>
        <taxon>Diplogasteroidea</taxon>
        <taxon>Neodiplogasteridae</taxon>
        <taxon>Pristionchus</taxon>
    </lineage>
</organism>
<proteinExistence type="predicted"/>
<dbReference type="InterPro" id="IPR006150">
    <property type="entry name" value="Cys_repeat_1"/>
</dbReference>
<sequence length="672" mass="69158">MDIFETCQCPVGFSNQNGQCLSLAAPGSQCQSSLQCIDSSTCLNQHCACSNSASQIINGYCLTPGFGCSQTQTRVNGQCVFFAQPLSPCQATEQCVAGSTCINQVCTCPSGSTQMNGYCVPTGGGTGGCPNGQVLVNGVCVIKSPLGGQCQQVAQCGDNTQCSNGLCQCAFGYQQVFSNCVRSGDSSCQRGQVSVNGQCVSLVSPGFQCLSSLQCIDNSNCLNGICSCAATNMQALSGYCVIPGTTVGCGPTRFARVNNECLTFSIVGQGCRSGLGSEQCVGGSICLNQQCTCPMGRYSMNGYCLVDPVTGGNCNALTQVLVNGVCYNLVQPGQQCQISQQCIGGGQCFNSICQNGINCPVGQMAVNGQCINIIQPGGFCQVSQQCANNGQCLNGICQSGNGNGQCKTYQVSISGQCLDTVSIGQQCTAQQQCINNANCISNRCQCNNGFTFNGQACLSAGIFPTCSGLTVSSNGQCLQLVAMNATPCSATPQCMGFSVCTSSFCRCPYAYSEVNGVCRKSISINNCPNGQVMSPSGACLSMVGIAGSCQINEQCPSGASCALGRCTQGSSGGLTCNDPSKEVAIANGQPINCQVQLCPADAQCEMAQQQFVCCRPRNSTGGVSGYCPSGQTMELLPSGTLKNCLLQACSSGRVCQHSTAANGFICCGSTFG</sequence>
<accession>A0AAV5T9L1</accession>
<protein>
    <recommendedName>
        <fullName evidence="1">EB domain-containing protein</fullName>
    </recommendedName>
</protein>
<feature type="domain" description="EB" evidence="1">
    <location>
        <begin position="527"/>
        <end position="567"/>
    </location>
</feature>
<keyword evidence="3" id="KW-1185">Reference proteome</keyword>
<comment type="caution">
    <text evidence="2">The sequence shown here is derived from an EMBL/GenBank/DDBJ whole genome shotgun (WGS) entry which is preliminary data.</text>
</comment>
<feature type="domain" description="EB" evidence="1">
    <location>
        <begin position="406"/>
        <end position="457"/>
    </location>
</feature>
<gene>
    <name evidence="2" type="ORF">PENTCL1PPCAC_11678</name>
</gene>
<feature type="domain" description="EB" evidence="1">
    <location>
        <begin position="317"/>
        <end position="354"/>
    </location>
</feature>
<feature type="domain" description="EB" evidence="1">
    <location>
        <begin position="359"/>
        <end position="398"/>
    </location>
</feature>
<dbReference type="EMBL" id="BTSX01000003">
    <property type="protein sequence ID" value="GMS89503.1"/>
    <property type="molecule type" value="Genomic_DNA"/>
</dbReference>
<feature type="domain" description="EB" evidence="1">
    <location>
        <begin position="466"/>
        <end position="518"/>
    </location>
</feature>
<feature type="domain" description="EB" evidence="1">
    <location>
        <begin position="9"/>
        <end position="61"/>
    </location>
</feature>
<dbReference type="AlphaFoldDB" id="A0AAV5T9L1"/>